<accession>A0ABR5K597</accession>
<keyword evidence="1" id="KW-0812">Transmembrane</keyword>
<evidence type="ECO:0000313" key="3">
    <source>
        <dbReference type="Proteomes" id="UP000050668"/>
    </source>
</evidence>
<feature type="transmembrane region" description="Helical" evidence="1">
    <location>
        <begin position="32"/>
        <end position="52"/>
    </location>
</feature>
<comment type="caution">
    <text evidence="2">The sequence shown here is derived from an EMBL/GenBank/DDBJ whole genome shotgun (WGS) entry which is preliminary data.</text>
</comment>
<keyword evidence="1" id="KW-0472">Membrane</keyword>
<name>A0ABR5K597_9BACI</name>
<dbReference type="EMBL" id="LGRV01000001">
    <property type="protein sequence ID" value="KOS71470.1"/>
    <property type="molecule type" value="Genomic_DNA"/>
</dbReference>
<keyword evidence="1" id="KW-1133">Transmembrane helix</keyword>
<feature type="transmembrane region" description="Helical" evidence="1">
    <location>
        <begin position="7"/>
        <end position="26"/>
    </location>
</feature>
<reference evidence="3" key="1">
    <citation type="submission" date="2015-07" db="EMBL/GenBank/DDBJ databases">
        <title>Fjat-14205 dsm 2895.</title>
        <authorList>
            <person name="Liu B."/>
            <person name="Wang J."/>
            <person name="Zhu Y."/>
            <person name="Liu G."/>
            <person name="Chen Q."/>
            <person name="Chen Z."/>
            <person name="Lan J."/>
            <person name="Che J."/>
            <person name="Ge C."/>
            <person name="Shi H."/>
            <person name="Pan Z."/>
            <person name="Liu X."/>
        </authorList>
    </citation>
    <scope>NUCLEOTIDE SEQUENCE [LARGE SCALE GENOMIC DNA]</scope>
    <source>
        <strain evidence="3">DSM 25560</strain>
    </source>
</reference>
<evidence type="ECO:0000313" key="2">
    <source>
        <dbReference type="EMBL" id="KOS71470.1"/>
    </source>
</evidence>
<gene>
    <name evidence="2" type="ORF">AEA09_00185</name>
</gene>
<sequence>MSKRDQILLGVVIILMIMSFVLHLMFGFEAIGLKLFDLLIIAMWGFILFGIYKRKNGVF</sequence>
<keyword evidence="3" id="KW-1185">Reference proteome</keyword>
<proteinExistence type="predicted"/>
<organism evidence="2 3">
    <name type="scientific">Lysinibacillus contaminans</name>
    <dbReference type="NCBI Taxonomy" id="1293441"/>
    <lineage>
        <taxon>Bacteria</taxon>
        <taxon>Bacillati</taxon>
        <taxon>Bacillota</taxon>
        <taxon>Bacilli</taxon>
        <taxon>Bacillales</taxon>
        <taxon>Bacillaceae</taxon>
        <taxon>Lysinibacillus</taxon>
    </lineage>
</organism>
<evidence type="ECO:0000256" key="1">
    <source>
        <dbReference type="SAM" id="Phobius"/>
    </source>
</evidence>
<protein>
    <submittedName>
        <fullName evidence="2">Uncharacterized protein</fullName>
    </submittedName>
</protein>
<dbReference type="Proteomes" id="UP000050668">
    <property type="component" value="Unassembled WGS sequence"/>
</dbReference>